<feature type="compositionally biased region" description="Basic and acidic residues" evidence="6">
    <location>
        <begin position="151"/>
        <end position="160"/>
    </location>
</feature>
<evidence type="ECO:0000256" key="6">
    <source>
        <dbReference type="SAM" id="MobiDB-lite"/>
    </source>
</evidence>
<feature type="compositionally biased region" description="Basic and acidic residues" evidence="6">
    <location>
        <begin position="133"/>
        <end position="142"/>
    </location>
</feature>
<dbReference type="PANTHER" id="PTHR14152">
    <property type="entry name" value="SQUAMOUS CELL CARCINOMA ANTIGEN RECOGNISED BY CYTOTOXIC T LYMPHOCYTES"/>
    <property type="match status" value="1"/>
</dbReference>
<dbReference type="Pfam" id="PF03343">
    <property type="entry name" value="SART-1"/>
    <property type="match status" value="1"/>
</dbReference>
<evidence type="ECO:0000313" key="8">
    <source>
        <dbReference type="Proteomes" id="UP001378592"/>
    </source>
</evidence>
<name>A0AAN9VKY4_9ORTH</name>
<feature type="region of interest" description="Disordered" evidence="6">
    <location>
        <begin position="1"/>
        <end position="108"/>
    </location>
</feature>
<evidence type="ECO:0000256" key="4">
    <source>
        <dbReference type="ARBA" id="ARBA00023187"/>
    </source>
</evidence>
<feature type="region of interest" description="Disordered" evidence="6">
    <location>
        <begin position="664"/>
        <end position="684"/>
    </location>
</feature>
<keyword evidence="5" id="KW-0539">Nucleus</keyword>
<dbReference type="GO" id="GO:0045292">
    <property type="term" value="P:mRNA cis splicing, via spliceosome"/>
    <property type="evidence" value="ECO:0007669"/>
    <property type="project" value="TreeGrafter"/>
</dbReference>
<dbReference type="GO" id="GO:0000481">
    <property type="term" value="P:maturation of 5S rRNA"/>
    <property type="evidence" value="ECO:0007669"/>
    <property type="project" value="TreeGrafter"/>
</dbReference>
<dbReference type="EMBL" id="JAZDUA010000134">
    <property type="protein sequence ID" value="KAK7866845.1"/>
    <property type="molecule type" value="Genomic_DNA"/>
</dbReference>
<dbReference type="InterPro" id="IPR005011">
    <property type="entry name" value="SNU66/SART1"/>
</dbReference>
<protein>
    <recommendedName>
        <fullName evidence="9">U4/U6.U5 tri-snRNP-associated protein 1</fullName>
    </recommendedName>
</protein>
<evidence type="ECO:0000313" key="7">
    <source>
        <dbReference type="EMBL" id="KAK7866845.1"/>
    </source>
</evidence>
<feature type="compositionally biased region" description="Polar residues" evidence="6">
    <location>
        <begin position="437"/>
        <end position="446"/>
    </location>
</feature>
<organism evidence="7 8">
    <name type="scientific">Gryllus longicercus</name>
    <dbReference type="NCBI Taxonomy" id="2509291"/>
    <lineage>
        <taxon>Eukaryota</taxon>
        <taxon>Metazoa</taxon>
        <taxon>Ecdysozoa</taxon>
        <taxon>Arthropoda</taxon>
        <taxon>Hexapoda</taxon>
        <taxon>Insecta</taxon>
        <taxon>Pterygota</taxon>
        <taxon>Neoptera</taxon>
        <taxon>Polyneoptera</taxon>
        <taxon>Orthoptera</taxon>
        <taxon>Ensifera</taxon>
        <taxon>Gryllidea</taxon>
        <taxon>Grylloidea</taxon>
        <taxon>Gryllidae</taxon>
        <taxon>Gryllinae</taxon>
        <taxon>Gryllus</taxon>
    </lineage>
</organism>
<evidence type="ECO:0000256" key="2">
    <source>
        <dbReference type="ARBA" id="ARBA00006076"/>
    </source>
</evidence>
<keyword evidence="8" id="KW-1185">Reference proteome</keyword>
<feature type="region of interest" description="Disordered" evidence="6">
    <location>
        <begin position="195"/>
        <end position="220"/>
    </location>
</feature>
<dbReference type="AlphaFoldDB" id="A0AAN9VKY4"/>
<gene>
    <name evidence="7" type="ORF">R5R35_006019</name>
</gene>
<dbReference type="Pfam" id="PF19252">
    <property type="entry name" value="HIND"/>
    <property type="match status" value="1"/>
</dbReference>
<evidence type="ECO:0000256" key="5">
    <source>
        <dbReference type="ARBA" id="ARBA00023242"/>
    </source>
</evidence>
<feature type="compositionally biased region" description="Pro residues" evidence="6">
    <location>
        <begin position="68"/>
        <end position="84"/>
    </location>
</feature>
<dbReference type="PANTHER" id="PTHR14152:SF5">
    <property type="entry name" value="U4_U6.U5 TRI-SNRNP-ASSOCIATED PROTEIN 1"/>
    <property type="match status" value="1"/>
</dbReference>
<reference evidence="7 8" key="1">
    <citation type="submission" date="2024-03" db="EMBL/GenBank/DDBJ databases">
        <title>The genome assembly and annotation of the cricket Gryllus longicercus Weissman &amp; Gray.</title>
        <authorList>
            <person name="Szrajer S."/>
            <person name="Gray D."/>
            <person name="Ylla G."/>
        </authorList>
    </citation>
    <scope>NUCLEOTIDE SEQUENCE [LARGE SCALE GENOMIC DNA]</scope>
    <source>
        <strain evidence="7">DAG 2021-001</strain>
        <tissue evidence="7">Whole body minus gut</tissue>
    </source>
</reference>
<feature type="region of interest" description="Disordered" evidence="6">
    <location>
        <begin position="130"/>
        <end position="179"/>
    </location>
</feature>
<dbReference type="Proteomes" id="UP001378592">
    <property type="component" value="Unassembled WGS sequence"/>
</dbReference>
<sequence>MGSPKKHKHESKKKKHRSRSRSRERSKERHRHHKRHHHKEKKREKKEKNGELVSKYEDYDSEDDVIAVPPPPKISRPSTPPPPSISSGGGGIGGGSSSSSGESLSIEETNKLRARLGLKPLKVDDIHTLTSEELEKKKERELSGATMGGKDMGEFVHRPADNIAQKTQSDRIRQKLQEKRERRAIEAKLKSVKTLGDSDSEDDASAWVTKSRVQQKEREQADKRAKMLEELDAEFGIGELVEDELQTERKQAYSSKDLRGLRVEHAVDRFSEGKTVILTLKDRGVLDEGDDALVNVNIIDQERSEKNVSNKKLKANLFGYNVYEDNDVDEFGNVKKKEILSKYDDEIEGAKVKSFALGDDVIAEREHRTMQAVREKLSKKRIESLTTSSLQIASDYYTSEEIDVKFKKPKKKVRKIRKKVLRADDLIPESEVANDLGSRSQQTPQEQLIPGPNGEMVRIKTEPDESVMDVDDVPVVTEDLTQTKVEPDDGELELHLALKKARKLKQLESVEVKPSVETVAKTILEKPSESTMAEGGSIVLNATAEFCRTLGDIPTYGLSGNRDEDEQELLDFETEVRTAKKPVDDDGKRGAWNEVEIDEKPVDVLPSEVPILDVEPDVGEGMAGALRLALSKGYLERENMNKPSASRFAHLQAQNYSIEDKTHIDDDKFGRRERYSGPTSDFKEKDSYKPNVKLDYIDDDGRVLNAKEAFRYLSHKFHGKGPGKNKVEKRMKKNEQEGLMKQMSSTDTPLGTLSLLQQKQRETQSAFVVLSGSKQATSISKTKL</sequence>
<dbReference type="GO" id="GO:0046540">
    <property type="term" value="C:U4/U6 x U5 tri-snRNP complex"/>
    <property type="evidence" value="ECO:0007669"/>
    <property type="project" value="InterPro"/>
</dbReference>
<feature type="compositionally biased region" description="Basic and acidic residues" evidence="6">
    <location>
        <begin position="46"/>
        <end position="58"/>
    </location>
</feature>
<feature type="region of interest" description="Disordered" evidence="6">
    <location>
        <begin position="434"/>
        <end position="455"/>
    </location>
</feature>
<proteinExistence type="inferred from homology"/>
<evidence type="ECO:0000256" key="1">
    <source>
        <dbReference type="ARBA" id="ARBA00004123"/>
    </source>
</evidence>
<comment type="similarity">
    <text evidence="2">Belongs to the SNU66/SART1 family.</text>
</comment>
<feature type="compositionally biased region" description="Gly residues" evidence="6">
    <location>
        <begin position="87"/>
        <end position="96"/>
    </location>
</feature>
<keyword evidence="3" id="KW-0507">mRNA processing</keyword>
<evidence type="ECO:0008006" key="9">
    <source>
        <dbReference type="Google" id="ProtNLM"/>
    </source>
</evidence>
<feature type="compositionally biased region" description="Basic and acidic residues" evidence="6">
    <location>
        <begin position="168"/>
        <end position="179"/>
    </location>
</feature>
<dbReference type="InterPro" id="IPR045347">
    <property type="entry name" value="HIND"/>
</dbReference>
<comment type="subcellular location">
    <subcellularLocation>
        <location evidence="1">Nucleus</location>
    </subcellularLocation>
</comment>
<feature type="compositionally biased region" description="Basic residues" evidence="6">
    <location>
        <begin position="28"/>
        <end position="45"/>
    </location>
</feature>
<comment type="caution">
    <text evidence="7">The sequence shown here is derived from an EMBL/GenBank/DDBJ whole genome shotgun (WGS) entry which is preliminary data.</text>
</comment>
<feature type="compositionally biased region" description="Low complexity" evidence="6">
    <location>
        <begin position="97"/>
        <end position="106"/>
    </location>
</feature>
<accession>A0AAN9VKY4</accession>
<keyword evidence="4" id="KW-0508">mRNA splicing</keyword>
<evidence type="ECO:0000256" key="3">
    <source>
        <dbReference type="ARBA" id="ARBA00022664"/>
    </source>
</evidence>
<feature type="compositionally biased region" description="Basic residues" evidence="6">
    <location>
        <begin position="1"/>
        <end position="20"/>
    </location>
</feature>